<accession>A0A4R8IC19</accession>
<proteinExistence type="predicted"/>
<dbReference type="RefSeq" id="WP_133943875.1">
    <property type="nucleotide sequence ID" value="NZ_SOEO01000001.1"/>
</dbReference>
<dbReference type="EMBL" id="SOEO01000001">
    <property type="protein sequence ID" value="TDX87264.1"/>
    <property type="molecule type" value="Genomic_DNA"/>
</dbReference>
<gene>
    <name evidence="2" type="ORF">B0I22_1452</name>
</gene>
<comment type="caution">
    <text evidence="2">The sequence shown here is derived from an EMBL/GenBank/DDBJ whole genome shotgun (WGS) entry which is preliminary data.</text>
</comment>
<dbReference type="Proteomes" id="UP000295313">
    <property type="component" value="Unassembled WGS sequence"/>
</dbReference>
<keyword evidence="1" id="KW-1133">Transmembrane helix</keyword>
<dbReference type="AlphaFoldDB" id="A0A4R8IC19"/>
<evidence type="ECO:0000313" key="3">
    <source>
        <dbReference type="Proteomes" id="UP000295313"/>
    </source>
</evidence>
<keyword evidence="3" id="KW-1185">Reference proteome</keyword>
<evidence type="ECO:0000313" key="2">
    <source>
        <dbReference type="EMBL" id="TDX87264.1"/>
    </source>
</evidence>
<evidence type="ECO:0000256" key="1">
    <source>
        <dbReference type="SAM" id="Phobius"/>
    </source>
</evidence>
<protein>
    <submittedName>
        <fullName evidence="2">Uncharacterized protein</fullName>
    </submittedName>
</protein>
<feature type="transmembrane region" description="Helical" evidence="1">
    <location>
        <begin position="78"/>
        <end position="101"/>
    </location>
</feature>
<feature type="transmembrane region" description="Helical" evidence="1">
    <location>
        <begin position="12"/>
        <end position="30"/>
    </location>
</feature>
<reference evidence="2 3" key="1">
    <citation type="submission" date="2019-03" db="EMBL/GenBank/DDBJ databases">
        <title>Genomic Encyclopedia of Type Strains, Phase III (KMG-III): the genomes of soil and plant-associated and newly described type strains.</title>
        <authorList>
            <person name="Whitman W."/>
        </authorList>
    </citation>
    <scope>NUCLEOTIDE SEQUENCE [LARGE SCALE GENOMIC DNA]</scope>
    <source>
        <strain evidence="2 3">CGMCC 1.12802</strain>
    </source>
</reference>
<keyword evidence="1" id="KW-0472">Membrane</keyword>
<name>A0A4R8IC19_9FLAO</name>
<feature type="transmembrane region" description="Helical" evidence="1">
    <location>
        <begin position="42"/>
        <end position="66"/>
    </location>
</feature>
<sequence length="171" mass="20145">MKYVQISLKNLFIIYVFSIAILALICKYYFQIIDEKSLHNAFYKYISVSFVIIFSSLVGVICYKFGFDNKENKFLLRIIGYFSFIGVVIFINICFCFIFLVSFNSILRKSNETYSFHGHITKVESYKLSTTISLYDKSLKETKNFSVNKDYTVGEYVTFHLKKGKFDIYYN</sequence>
<keyword evidence="1" id="KW-0812">Transmembrane</keyword>
<organism evidence="2 3">
    <name type="scientific">Epilithonimonas xixisoli</name>
    <dbReference type="NCBI Taxonomy" id="1476462"/>
    <lineage>
        <taxon>Bacteria</taxon>
        <taxon>Pseudomonadati</taxon>
        <taxon>Bacteroidota</taxon>
        <taxon>Flavobacteriia</taxon>
        <taxon>Flavobacteriales</taxon>
        <taxon>Weeksellaceae</taxon>
        <taxon>Chryseobacterium group</taxon>
        <taxon>Epilithonimonas</taxon>
    </lineage>
</organism>